<comment type="similarity">
    <text evidence="1">Belongs to the cytochrome P450 family.</text>
</comment>
<dbReference type="SUPFAM" id="SSF48264">
    <property type="entry name" value="Cytochrome P450"/>
    <property type="match status" value="1"/>
</dbReference>
<dbReference type="Proteomes" id="UP000823388">
    <property type="component" value="Chromosome 3N"/>
</dbReference>
<evidence type="ECO:0000313" key="6">
    <source>
        <dbReference type="Proteomes" id="UP000823388"/>
    </source>
</evidence>
<protein>
    <submittedName>
        <fullName evidence="5">Uncharacterized protein</fullName>
    </submittedName>
</protein>
<dbReference type="PANTHER" id="PTHR47955">
    <property type="entry name" value="CYTOCHROME P450 FAMILY 71 PROTEIN"/>
    <property type="match status" value="1"/>
</dbReference>
<dbReference type="InterPro" id="IPR036396">
    <property type="entry name" value="Cyt_P450_sf"/>
</dbReference>
<dbReference type="GO" id="GO:0005506">
    <property type="term" value="F:iron ion binding"/>
    <property type="evidence" value="ECO:0007669"/>
    <property type="project" value="InterPro"/>
</dbReference>
<dbReference type="PRINTS" id="PR00463">
    <property type="entry name" value="EP450I"/>
</dbReference>
<gene>
    <name evidence="5" type="ORF">PVAP13_3NG173600</name>
</gene>
<comment type="caution">
    <text evidence="5">The sequence shown here is derived from an EMBL/GenBank/DDBJ whole genome shotgun (WGS) entry which is preliminary data.</text>
</comment>
<dbReference type="PANTHER" id="PTHR47955:SF21">
    <property type="entry name" value="OS06G0642300 PROTEIN"/>
    <property type="match status" value="1"/>
</dbReference>
<keyword evidence="6" id="KW-1185">Reference proteome</keyword>
<reference evidence="5" key="1">
    <citation type="submission" date="2020-05" db="EMBL/GenBank/DDBJ databases">
        <title>WGS assembly of Panicum virgatum.</title>
        <authorList>
            <person name="Lovell J.T."/>
            <person name="Jenkins J."/>
            <person name="Shu S."/>
            <person name="Juenger T.E."/>
            <person name="Schmutz J."/>
        </authorList>
    </citation>
    <scope>NUCLEOTIDE SEQUENCE</scope>
    <source>
        <strain evidence="5">AP13</strain>
    </source>
</reference>
<organism evidence="5 6">
    <name type="scientific">Panicum virgatum</name>
    <name type="common">Blackwell switchgrass</name>
    <dbReference type="NCBI Taxonomy" id="38727"/>
    <lineage>
        <taxon>Eukaryota</taxon>
        <taxon>Viridiplantae</taxon>
        <taxon>Streptophyta</taxon>
        <taxon>Embryophyta</taxon>
        <taxon>Tracheophyta</taxon>
        <taxon>Spermatophyta</taxon>
        <taxon>Magnoliopsida</taxon>
        <taxon>Liliopsida</taxon>
        <taxon>Poales</taxon>
        <taxon>Poaceae</taxon>
        <taxon>PACMAD clade</taxon>
        <taxon>Panicoideae</taxon>
        <taxon>Panicodae</taxon>
        <taxon>Paniceae</taxon>
        <taxon>Panicinae</taxon>
        <taxon>Panicum</taxon>
        <taxon>Panicum sect. Hiantes</taxon>
    </lineage>
</organism>
<dbReference type="InterPro" id="IPR002401">
    <property type="entry name" value="Cyt_P450_E_grp-I"/>
</dbReference>
<dbReference type="GO" id="GO:0004497">
    <property type="term" value="F:monooxygenase activity"/>
    <property type="evidence" value="ECO:0007669"/>
    <property type="project" value="InterPro"/>
</dbReference>
<sequence>MLRDDEAAYTSYYCYLLLALLPLLLLIFLRPQLHKNRNEAAPPPRLPPGPWRLPVIGSLHHLVMKPLVHRAMADLARRYDAPDVMYLQLGEVPAVVISSRDAVREVLKTHDTVFASRPMSLSMRATAHEGLGIAFSPYGHRWRHLRKICTVELLSAARVRSLRAVREDEAARLVAAVAEESSSRHGEPVNVSARVAVFVADSVLRAIVGERFRRRDEFLEVLEVGLKSIKPGTSLGDMFPSSRLLCAMSSTFQKDREFHRKIAELVNCAIEQHEERKATVAVDDNTGDKDLMGVLLRIQKGGPDFHLDNGTLKAVVLDLWWWE</sequence>
<dbReference type="InterPro" id="IPR001128">
    <property type="entry name" value="Cyt_P450"/>
</dbReference>
<name>A0A8T0U6R2_PANVG</name>
<evidence type="ECO:0000256" key="4">
    <source>
        <dbReference type="SAM" id="Phobius"/>
    </source>
</evidence>
<evidence type="ECO:0000313" key="5">
    <source>
        <dbReference type="EMBL" id="KAG2620352.1"/>
    </source>
</evidence>
<keyword evidence="4" id="KW-1133">Transmembrane helix</keyword>
<evidence type="ECO:0000256" key="2">
    <source>
        <dbReference type="ARBA" id="ARBA00022723"/>
    </source>
</evidence>
<keyword evidence="4" id="KW-0472">Membrane</keyword>
<dbReference type="Pfam" id="PF00067">
    <property type="entry name" value="p450"/>
    <property type="match status" value="1"/>
</dbReference>
<feature type="transmembrane region" description="Helical" evidence="4">
    <location>
        <begin position="12"/>
        <end position="29"/>
    </location>
</feature>
<evidence type="ECO:0000256" key="1">
    <source>
        <dbReference type="ARBA" id="ARBA00010617"/>
    </source>
</evidence>
<keyword evidence="4" id="KW-0812">Transmembrane</keyword>
<dbReference type="GO" id="GO:0016705">
    <property type="term" value="F:oxidoreductase activity, acting on paired donors, with incorporation or reduction of molecular oxygen"/>
    <property type="evidence" value="ECO:0007669"/>
    <property type="project" value="InterPro"/>
</dbReference>
<dbReference type="EMBL" id="CM029042">
    <property type="protein sequence ID" value="KAG2620352.1"/>
    <property type="molecule type" value="Genomic_DNA"/>
</dbReference>
<dbReference type="Gene3D" id="1.10.630.10">
    <property type="entry name" value="Cytochrome P450"/>
    <property type="match status" value="1"/>
</dbReference>
<dbReference type="GO" id="GO:0020037">
    <property type="term" value="F:heme binding"/>
    <property type="evidence" value="ECO:0007669"/>
    <property type="project" value="InterPro"/>
</dbReference>
<dbReference type="AlphaFoldDB" id="A0A8T0U6R2"/>
<proteinExistence type="inferred from homology"/>
<keyword evidence="2" id="KW-0479">Metal-binding</keyword>
<accession>A0A8T0U6R2</accession>
<keyword evidence="3" id="KW-0408">Iron</keyword>
<evidence type="ECO:0000256" key="3">
    <source>
        <dbReference type="ARBA" id="ARBA00023004"/>
    </source>
</evidence>